<dbReference type="Proteomes" id="UP001396898">
    <property type="component" value="Unassembled WGS sequence"/>
</dbReference>
<comment type="caution">
    <text evidence="1">The sequence shown here is derived from an EMBL/GenBank/DDBJ whole genome shotgun (WGS) entry which is preliminary data.</text>
</comment>
<dbReference type="EMBL" id="JAQQWI010000005">
    <property type="protein sequence ID" value="KAK8036040.1"/>
    <property type="molecule type" value="Genomic_DNA"/>
</dbReference>
<sequence>MDSHGTVHPQGAEGQSLFMKMPNEMLLRCVELVSEDEEASSRKALLALSRTNKRLSVMAQEYLYKHMTVNVLDETSTSRIMPRGARLKADLERLQTKPSSHERRAMRLWWTFYWNPALTGLVRELAIEFKTGPHRPPFTNAVSLVKQFPKIRRLEFRDVYSVGSWRMNHGIQYIAPLLNWEIRQEGTLLTTSILTQRDSQEEQGTASFTELHIRNFKHGSPDALRNFLAWPARLVKFSIDKFDPVLWVWDPTTGRPTKLGIRDHLSLSDVLRHNKNTLRHLEVGLVGRQESINRFDIHDFLKLETLTIVFPAIPEPADTCRLWLTPTLEVLTIKLYKEDHDLGWKLERTEDVKDWIIEFAALAAAYKNGDNLEAWEYPHRVALRKVDLVLPDGELDSQPIEGQRLLQFEALKAANQALLDAGFEIREPECLIVADPSLEQQDPEQQNTEQQEL</sequence>
<organism evidence="1 2">
    <name type="scientific">Apiospora marii</name>
    <dbReference type="NCBI Taxonomy" id="335849"/>
    <lineage>
        <taxon>Eukaryota</taxon>
        <taxon>Fungi</taxon>
        <taxon>Dikarya</taxon>
        <taxon>Ascomycota</taxon>
        <taxon>Pezizomycotina</taxon>
        <taxon>Sordariomycetes</taxon>
        <taxon>Xylariomycetidae</taxon>
        <taxon>Amphisphaeriales</taxon>
        <taxon>Apiosporaceae</taxon>
        <taxon>Apiospora</taxon>
    </lineage>
</organism>
<evidence type="ECO:0000313" key="2">
    <source>
        <dbReference type="Proteomes" id="UP001396898"/>
    </source>
</evidence>
<name>A0ABR1SNZ4_9PEZI</name>
<evidence type="ECO:0000313" key="1">
    <source>
        <dbReference type="EMBL" id="KAK8036040.1"/>
    </source>
</evidence>
<gene>
    <name evidence="1" type="ORF">PG991_002113</name>
</gene>
<evidence type="ECO:0008006" key="3">
    <source>
        <dbReference type="Google" id="ProtNLM"/>
    </source>
</evidence>
<keyword evidence="2" id="KW-1185">Reference proteome</keyword>
<proteinExistence type="predicted"/>
<accession>A0ABR1SNZ4</accession>
<protein>
    <recommendedName>
        <fullName evidence="3">F-box domain-containing protein</fullName>
    </recommendedName>
</protein>
<reference evidence="1 2" key="1">
    <citation type="submission" date="2023-01" db="EMBL/GenBank/DDBJ databases">
        <title>Analysis of 21 Apiospora genomes using comparative genomics revels a genus with tremendous synthesis potential of carbohydrate active enzymes and secondary metabolites.</title>
        <authorList>
            <person name="Sorensen T."/>
        </authorList>
    </citation>
    <scope>NUCLEOTIDE SEQUENCE [LARGE SCALE GENOMIC DNA]</scope>
    <source>
        <strain evidence="1 2">CBS 20057</strain>
    </source>
</reference>